<dbReference type="PANTHER" id="PTHR35936:SF6">
    <property type="entry name" value="AMINO ACID ABC TRANSPORTER SUBSTRATE-BINDING PAAT FAMILY PROTEIN"/>
    <property type="match status" value="1"/>
</dbReference>
<reference evidence="4 5" key="1">
    <citation type="submission" date="2023-10" db="EMBL/GenBank/DDBJ databases">
        <title>Glaciecola aquimarina strain GGW-M5 nov., isolated from a coastal seawater.</title>
        <authorList>
            <person name="Bayburt H."/>
            <person name="Kim J.M."/>
            <person name="Choi B.J."/>
            <person name="Jeon C.O."/>
        </authorList>
    </citation>
    <scope>NUCLEOTIDE SEQUENCE [LARGE SCALE GENOMIC DNA]</scope>
    <source>
        <strain evidence="4 5">KCTC 32108</strain>
    </source>
</reference>
<gene>
    <name evidence="4" type="ORF">RS130_15745</name>
</gene>
<keyword evidence="5" id="KW-1185">Reference proteome</keyword>
<feature type="domain" description="Solute-binding protein family 3/N-terminal" evidence="3">
    <location>
        <begin position="18"/>
        <end position="226"/>
    </location>
</feature>
<name>A0ABU3SYT5_9ALTE</name>
<dbReference type="Proteomes" id="UP001247805">
    <property type="component" value="Unassembled WGS sequence"/>
</dbReference>
<evidence type="ECO:0000259" key="3">
    <source>
        <dbReference type="Pfam" id="PF00497"/>
    </source>
</evidence>
<proteinExistence type="inferred from homology"/>
<dbReference type="InterPro" id="IPR001638">
    <property type="entry name" value="Solute-binding_3/MltF_N"/>
</dbReference>
<keyword evidence="2" id="KW-0732">Signal</keyword>
<dbReference type="RefSeq" id="WP_316026710.1">
    <property type="nucleotide sequence ID" value="NZ_JAWDIO010000002.1"/>
</dbReference>
<dbReference type="PANTHER" id="PTHR35936">
    <property type="entry name" value="MEMBRANE-BOUND LYTIC MUREIN TRANSGLYCOSYLASE F"/>
    <property type="match status" value="1"/>
</dbReference>
<sequence length="238" mass="27006">MLGSVGARAQAAYRFAVISPGTAPYLYLDQASKKYEGVIVDIVKHMSSSYPIEVTFIDSNRNRIEHLIQQGDVDAFLSSADWLDNTQNLLSSEPIITHKSYIYQLTPFENTKQPLLKPIICTRVGYAYPALNIAIRNKEVQRMDSATQLNMMNMLKQKRCDQAIMNNHNANVILSSASFKSVKIYRSPTPIDSTKMAIFFRRDLHHFKRAIDNSIKLMQANGEITSSIHRHELANIQD</sequence>
<comment type="caution">
    <text evidence="4">The sequence shown here is derived from an EMBL/GenBank/DDBJ whole genome shotgun (WGS) entry which is preliminary data.</text>
</comment>
<evidence type="ECO:0000313" key="5">
    <source>
        <dbReference type="Proteomes" id="UP001247805"/>
    </source>
</evidence>
<evidence type="ECO:0000313" key="4">
    <source>
        <dbReference type="EMBL" id="MDU0355160.1"/>
    </source>
</evidence>
<evidence type="ECO:0000256" key="1">
    <source>
        <dbReference type="ARBA" id="ARBA00010333"/>
    </source>
</evidence>
<accession>A0ABU3SYT5</accession>
<protein>
    <submittedName>
        <fullName evidence="4">Transporter substrate-binding domain-containing protein</fullName>
    </submittedName>
</protein>
<dbReference type="Gene3D" id="3.40.190.10">
    <property type="entry name" value="Periplasmic binding protein-like II"/>
    <property type="match status" value="2"/>
</dbReference>
<evidence type="ECO:0000256" key="2">
    <source>
        <dbReference type="ARBA" id="ARBA00022729"/>
    </source>
</evidence>
<dbReference type="SUPFAM" id="SSF53850">
    <property type="entry name" value="Periplasmic binding protein-like II"/>
    <property type="match status" value="1"/>
</dbReference>
<dbReference type="EMBL" id="JAWDIO010000002">
    <property type="protein sequence ID" value="MDU0355160.1"/>
    <property type="molecule type" value="Genomic_DNA"/>
</dbReference>
<organism evidence="4 5">
    <name type="scientific">Paraglaciecola aquimarina</name>
    <dbReference type="NCBI Taxonomy" id="1235557"/>
    <lineage>
        <taxon>Bacteria</taxon>
        <taxon>Pseudomonadati</taxon>
        <taxon>Pseudomonadota</taxon>
        <taxon>Gammaproteobacteria</taxon>
        <taxon>Alteromonadales</taxon>
        <taxon>Alteromonadaceae</taxon>
        <taxon>Paraglaciecola</taxon>
    </lineage>
</organism>
<dbReference type="Pfam" id="PF00497">
    <property type="entry name" value="SBP_bac_3"/>
    <property type="match status" value="1"/>
</dbReference>
<comment type="similarity">
    <text evidence="1">Belongs to the bacterial solute-binding protein 3 family.</text>
</comment>